<dbReference type="PROSITE" id="PS50850">
    <property type="entry name" value="MFS"/>
    <property type="match status" value="1"/>
</dbReference>
<reference evidence="8 9" key="1">
    <citation type="submission" date="2024-08" db="EMBL/GenBank/DDBJ databases">
        <title>Genome mining of Saccharopolyspora cebuensis PGLac3 from Nigerian medicinal plant.</title>
        <authorList>
            <person name="Ezeobiora C.E."/>
            <person name="Igbokwe N.H."/>
            <person name="Amin D.H."/>
            <person name="Mendie U.E."/>
        </authorList>
    </citation>
    <scope>NUCLEOTIDE SEQUENCE [LARGE SCALE GENOMIC DNA]</scope>
    <source>
        <strain evidence="8 9">PGLac3</strain>
    </source>
</reference>
<feature type="transmembrane region" description="Helical" evidence="6">
    <location>
        <begin position="382"/>
        <end position="402"/>
    </location>
</feature>
<evidence type="ECO:0000259" key="7">
    <source>
        <dbReference type="PROSITE" id="PS50850"/>
    </source>
</evidence>
<feature type="domain" description="Major facilitator superfamily (MFS) profile" evidence="7">
    <location>
        <begin position="250"/>
        <end position="474"/>
    </location>
</feature>
<keyword evidence="3 6" id="KW-1133">Transmembrane helix</keyword>
<dbReference type="Gene3D" id="1.20.1250.20">
    <property type="entry name" value="MFS general substrate transporter like domains"/>
    <property type="match status" value="2"/>
</dbReference>
<protein>
    <submittedName>
        <fullName evidence="8">MFS transporter</fullName>
    </submittedName>
</protein>
<feature type="compositionally biased region" description="Polar residues" evidence="5">
    <location>
        <begin position="1"/>
        <end position="14"/>
    </location>
</feature>
<dbReference type="Pfam" id="PF13347">
    <property type="entry name" value="MFS_2"/>
    <property type="match status" value="1"/>
</dbReference>
<feature type="transmembrane region" description="Helical" evidence="6">
    <location>
        <begin position="289"/>
        <end position="309"/>
    </location>
</feature>
<feature type="transmembrane region" description="Helical" evidence="6">
    <location>
        <begin position="316"/>
        <end position="334"/>
    </location>
</feature>
<feature type="transmembrane region" description="Helical" evidence="6">
    <location>
        <begin position="127"/>
        <end position="144"/>
    </location>
</feature>
<feature type="transmembrane region" description="Helical" evidence="6">
    <location>
        <begin position="251"/>
        <end position="277"/>
    </location>
</feature>
<proteinExistence type="predicted"/>
<keyword evidence="4 6" id="KW-0472">Membrane</keyword>
<gene>
    <name evidence="8" type="ORF">AB8O55_13945</name>
</gene>
<dbReference type="EMBL" id="JBGEHV010000022">
    <property type="protein sequence ID" value="MEY8040505.1"/>
    <property type="molecule type" value="Genomic_DNA"/>
</dbReference>
<sequence>MSTPGSSTFDTARSTADDASGQPGRWEKIGYGMGGAANNVIWTGISTFLVFFYTDVAGIAAGVIGTILFFSRILDGVSDVAMGVILDKTRSRHGKARPWLLWLAIPFAIAAVLLFTVPVGSSGVTEIVYVIITYNIALLIYTAVEIPHGTLGALMTYDQHQRSILNVAKMVGAYVAIIAISNVTIPFVDALGGGQSGWISAFVVYGIIAAAIYFITFRSTVERTDPSSNERGGDTRPSVKDGLGSLLRNKYWAIVTAVLLLMYVFNGITAGMAVYFAKYVVGDPALVGALATALTLSTLIGILFVVPVAKRFGKRNTAIVGCAVAVVGSLIILIDPDNVALATIGQVVRGFGKAAVMGIIFAMLADTMEYGQWRTGIRIEGLIYSGASMGIKIGTGLGSALIGWSLALSGYVGTQAVQSPGAISAISALFIWVPVVVSLMMIVLLFFHKLDAEYPKILEDLGKSPGVNHPRWRA</sequence>
<evidence type="ECO:0000256" key="6">
    <source>
        <dbReference type="SAM" id="Phobius"/>
    </source>
</evidence>
<evidence type="ECO:0000313" key="9">
    <source>
        <dbReference type="Proteomes" id="UP001564626"/>
    </source>
</evidence>
<dbReference type="InterPro" id="IPR036259">
    <property type="entry name" value="MFS_trans_sf"/>
</dbReference>
<dbReference type="SUPFAM" id="SSF103473">
    <property type="entry name" value="MFS general substrate transporter"/>
    <property type="match status" value="1"/>
</dbReference>
<evidence type="ECO:0000256" key="4">
    <source>
        <dbReference type="ARBA" id="ARBA00023136"/>
    </source>
</evidence>
<keyword evidence="2 6" id="KW-0812">Transmembrane</keyword>
<feature type="transmembrane region" description="Helical" evidence="6">
    <location>
        <begin position="164"/>
        <end position="185"/>
    </location>
</feature>
<comment type="subcellular location">
    <subcellularLocation>
        <location evidence="1">Cell membrane</location>
        <topology evidence="1">Multi-pass membrane protein</topology>
    </subcellularLocation>
</comment>
<dbReference type="InterPro" id="IPR001927">
    <property type="entry name" value="Na/Gal_symport"/>
</dbReference>
<evidence type="ECO:0000256" key="1">
    <source>
        <dbReference type="ARBA" id="ARBA00004651"/>
    </source>
</evidence>
<evidence type="ECO:0000256" key="3">
    <source>
        <dbReference type="ARBA" id="ARBA00022989"/>
    </source>
</evidence>
<dbReference type="NCBIfam" id="TIGR00792">
    <property type="entry name" value="gph"/>
    <property type="match status" value="1"/>
</dbReference>
<dbReference type="Proteomes" id="UP001564626">
    <property type="component" value="Unassembled WGS sequence"/>
</dbReference>
<feature type="transmembrane region" description="Helical" evidence="6">
    <location>
        <begin position="99"/>
        <end position="121"/>
    </location>
</feature>
<name>A0ABV4CHD0_9PSEU</name>
<evidence type="ECO:0000313" key="8">
    <source>
        <dbReference type="EMBL" id="MEY8040505.1"/>
    </source>
</evidence>
<dbReference type="CDD" id="cd17332">
    <property type="entry name" value="MFS_MelB_like"/>
    <property type="match status" value="1"/>
</dbReference>
<feature type="region of interest" description="Disordered" evidence="5">
    <location>
        <begin position="1"/>
        <end position="23"/>
    </location>
</feature>
<feature type="transmembrane region" description="Helical" evidence="6">
    <location>
        <begin position="422"/>
        <end position="447"/>
    </location>
</feature>
<dbReference type="RefSeq" id="WP_369774894.1">
    <property type="nucleotide sequence ID" value="NZ_JBGEHV010000022.1"/>
</dbReference>
<evidence type="ECO:0000256" key="5">
    <source>
        <dbReference type="SAM" id="MobiDB-lite"/>
    </source>
</evidence>
<organism evidence="8 9">
    <name type="scientific">Saccharopolyspora cebuensis</name>
    <dbReference type="NCBI Taxonomy" id="418759"/>
    <lineage>
        <taxon>Bacteria</taxon>
        <taxon>Bacillati</taxon>
        <taxon>Actinomycetota</taxon>
        <taxon>Actinomycetes</taxon>
        <taxon>Pseudonocardiales</taxon>
        <taxon>Pseudonocardiaceae</taxon>
        <taxon>Saccharopolyspora</taxon>
    </lineage>
</organism>
<comment type="caution">
    <text evidence="8">The sequence shown here is derived from an EMBL/GenBank/DDBJ whole genome shotgun (WGS) entry which is preliminary data.</text>
</comment>
<keyword evidence="9" id="KW-1185">Reference proteome</keyword>
<feature type="transmembrane region" description="Helical" evidence="6">
    <location>
        <begin position="40"/>
        <end position="70"/>
    </location>
</feature>
<dbReference type="PANTHER" id="PTHR11328:SF24">
    <property type="entry name" value="MAJOR FACILITATOR SUPERFAMILY (MFS) PROFILE DOMAIN-CONTAINING PROTEIN"/>
    <property type="match status" value="1"/>
</dbReference>
<dbReference type="InterPro" id="IPR020846">
    <property type="entry name" value="MFS_dom"/>
</dbReference>
<accession>A0ABV4CHD0</accession>
<dbReference type="InterPro" id="IPR039672">
    <property type="entry name" value="MFS_2"/>
</dbReference>
<evidence type="ECO:0000256" key="2">
    <source>
        <dbReference type="ARBA" id="ARBA00022692"/>
    </source>
</evidence>
<feature type="transmembrane region" description="Helical" evidence="6">
    <location>
        <begin position="197"/>
        <end position="217"/>
    </location>
</feature>
<dbReference type="PANTHER" id="PTHR11328">
    <property type="entry name" value="MAJOR FACILITATOR SUPERFAMILY DOMAIN-CONTAINING PROTEIN"/>
    <property type="match status" value="1"/>
</dbReference>